<protein>
    <submittedName>
        <fullName evidence="1">Uncharacterized protein</fullName>
    </submittedName>
</protein>
<gene>
    <name evidence="1" type="ORF">CJO77_09025</name>
</gene>
<name>A0AAD0S7D7_RALSL</name>
<reference evidence="1 2" key="1">
    <citation type="submission" date="2017-08" db="EMBL/GenBank/DDBJ databases">
        <title>Genome sequences of Ralstonia solanacearum Species Complex (RSSC) isolated from Potato bacterial wilts in Korea.</title>
        <authorList>
            <person name="Cho H."/>
            <person name="Song E.-S."/>
            <person name="Lee Y.K."/>
            <person name="Lee S."/>
            <person name="Lee S.-W."/>
            <person name="Jo A."/>
            <person name="Kim J.-G."/>
            <person name="Hwang I."/>
        </authorList>
    </citation>
    <scope>NUCLEOTIDE SEQUENCE [LARGE SCALE GENOMIC DNA]</scope>
    <source>
        <strain evidence="1 2">T98</strain>
    </source>
</reference>
<dbReference type="EMBL" id="CP022759">
    <property type="protein sequence ID" value="AXV81672.1"/>
    <property type="molecule type" value="Genomic_DNA"/>
</dbReference>
<evidence type="ECO:0000313" key="2">
    <source>
        <dbReference type="Proteomes" id="UP000261758"/>
    </source>
</evidence>
<dbReference type="Proteomes" id="UP000261758">
    <property type="component" value="Chromosome"/>
</dbReference>
<evidence type="ECO:0000313" key="1">
    <source>
        <dbReference type="EMBL" id="AXV81672.1"/>
    </source>
</evidence>
<organism evidence="1 2">
    <name type="scientific">Ralstonia solanacearum</name>
    <name type="common">Pseudomonas solanacearum</name>
    <dbReference type="NCBI Taxonomy" id="305"/>
    <lineage>
        <taxon>Bacteria</taxon>
        <taxon>Pseudomonadati</taxon>
        <taxon>Pseudomonadota</taxon>
        <taxon>Betaproteobacteria</taxon>
        <taxon>Burkholderiales</taxon>
        <taxon>Burkholderiaceae</taxon>
        <taxon>Ralstonia</taxon>
        <taxon>Ralstonia solanacearum species complex</taxon>
    </lineage>
</organism>
<proteinExistence type="predicted"/>
<accession>A0AAD0S7D7</accession>
<dbReference type="AlphaFoldDB" id="A0AAD0S7D7"/>
<sequence>MDGLVLSGVPGIVLSGASLSCYQACEIAGKSITARVSTPSNFSNLKTLTGSKSTPFRWITAERHHARPRKPGFPTRRAAP</sequence>